<evidence type="ECO:0000256" key="9">
    <source>
        <dbReference type="ARBA" id="ARBA00068671"/>
    </source>
</evidence>
<evidence type="ECO:0000256" key="8">
    <source>
        <dbReference type="ARBA" id="ARBA00059506"/>
    </source>
</evidence>
<reference evidence="11" key="1">
    <citation type="submission" date="2007-06" db="EMBL/GenBank/DDBJ databases">
        <title>Complete sequence of Methanococcus aeolicus Nankai-3.</title>
        <authorList>
            <consortium name="US DOE Joint Genome Institute"/>
            <person name="Copeland A."/>
            <person name="Lucas S."/>
            <person name="Lapidus A."/>
            <person name="Barry K."/>
            <person name="Glavina del Rio T."/>
            <person name="Dalin E."/>
            <person name="Tice H."/>
            <person name="Pitluck S."/>
            <person name="Chain P."/>
            <person name="Malfatti S."/>
            <person name="Shin M."/>
            <person name="Vergez L."/>
            <person name="Schmutz J."/>
            <person name="Larimer F."/>
            <person name="Land M."/>
            <person name="Hauser L."/>
            <person name="Kyrpides N."/>
            <person name="Lykidis A."/>
            <person name="Sieprawska-Lupa M."/>
            <person name="Whitman W.B."/>
            <person name="Richardson P."/>
        </authorList>
    </citation>
    <scope>NUCLEOTIDE SEQUENCE [LARGE SCALE GENOMIC DNA]</scope>
    <source>
        <strain evidence="11">Nankai-3</strain>
    </source>
</reference>
<keyword evidence="6 10" id="KW-0406">Ion transport</keyword>
<dbReference type="GO" id="GO:0016471">
    <property type="term" value="C:vacuolar proton-transporting V-type ATPase complex"/>
    <property type="evidence" value="ECO:0007669"/>
    <property type="project" value="TreeGrafter"/>
</dbReference>
<name>A6UT30_META3</name>
<dbReference type="PANTHER" id="PTHR11629">
    <property type="entry name" value="VACUOLAR PROTON ATPASES"/>
    <property type="match status" value="1"/>
</dbReference>
<dbReference type="PANTHER" id="PTHR11629:SF63">
    <property type="entry name" value="V-TYPE PROTON ATPASE SUBUNIT A"/>
    <property type="match status" value="1"/>
</dbReference>
<feature type="transmembrane region" description="Helical" evidence="10">
    <location>
        <begin position="489"/>
        <end position="511"/>
    </location>
</feature>
<dbReference type="eggNOG" id="arCOG04138">
    <property type="taxonomic scope" value="Archaea"/>
</dbReference>
<evidence type="ECO:0000256" key="7">
    <source>
        <dbReference type="ARBA" id="ARBA00023136"/>
    </source>
</evidence>
<feature type="transmembrane region" description="Helical" evidence="10">
    <location>
        <begin position="586"/>
        <end position="610"/>
    </location>
</feature>
<evidence type="ECO:0000256" key="10">
    <source>
        <dbReference type="RuleBase" id="RU361189"/>
    </source>
</evidence>
<organism evidence="11 12">
    <name type="scientific">Methanococcus aeolicus (strain ATCC BAA-1280 / DSM 17508 / OCM 812 / Nankai-3)</name>
    <dbReference type="NCBI Taxonomy" id="419665"/>
    <lineage>
        <taxon>Archaea</taxon>
        <taxon>Methanobacteriati</taxon>
        <taxon>Methanobacteriota</taxon>
        <taxon>Methanomada group</taxon>
        <taxon>Methanococci</taxon>
        <taxon>Methanococcales</taxon>
        <taxon>Methanococcaceae</taxon>
        <taxon>Methanococcus</taxon>
    </lineage>
</organism>
<evidence type="ECO:0000256" key="5">
    <source>
        <dbReference type="ARBA" id="ARBA00022989"/>
    </source>
</evidence>
<feature type="transmembrane region" description="Helical" evidence="10">
    <location>
        <begin position="523"/>
        <end position="542"/>
    </location>
</feature>
<comment type="subcellular location">
    <subcellularLocation>
        <location evidence="1">Membrane</location>
        <topology evidence="1">Multi-pass membrane protein</topology>
    </subcellularLocation>
</comment>
<evidence type="ECO:0000256" key="3">
    <source>
        <dbReference type="ARBA" id="ARBA00022448"/>
    </source>
</evidence>
<evidence type="ECO:0000313" key="11">
    <source>
        <dbReference type="EMBL" id="ABR55652.1"/>
    </source>
</evidence>
<feature type="transmembrane region" description="Helical" evidence="10">
    <location>
        <begin position="616"/>
        <end position="638"/>
    </location>
</feature>
<dbReference type="KEGG" id="mae:Maeo_0060"/>
<feature type="transmembrane region" description="Helical" evidence="10">
    <location>
        <begin position="382"/>
        <end position="406"/>
    </location>
</feature>
<keyword evidence="12" id="KW-1185">Reference proteome</keyword>
<dbReference type="GO" id="GO:0051117">
    <property type="term" value="F:ATPase binding"/>
    <property type="evidence" value="ECO:0007669"/>
    <property type="project" value="TreeGrafter"/>
</dbReference>
<comment type="function">
    <text evidence="8">Component of the A-type ATP synthase that produces ATP from ADP in the presence of a proton gradient across the membrane.</text>
</comment>
<protein>
    <recommendedName>
        <fullName evidence="9 10">A-type ATP synthase subunit I</fullName>
    </recommendedName>
</protein>
<gene>
    <name evidence="11" type="ordered locus">Maeo_0060</name>
</gene>
<dbReference type="GO" id="GO:0046961">
    <property type="term" value="F:proton-transporting ATPase activity, rotational mechanism"/>
    <property type="evidence" value="ECO:0007669"/>
    <property type="project" value="InterPro"/>
</dbReference>
<proteinExistence type="inferred from homology"/>
<feature type="transmembrane region" description="Helical" evidence="10">
    <location>
        <begin position="548"/>
        <end position="565"/>
    </location>
</feature>
<dbReference type="Proteomes" id="UP000001106">
    <property type="component" value="Chromosome"/>
</dbReference>
<dbReference type="STRING" id="419665.Maeo_0060"/>
<evidence type="ECO:0000313" key="12">
    <source>
        <dbReference type="Proteomes" id="UP000001106"/>
    </source>
</evidence>
<dbReference type="GO" id="GO:0007035">
    <property type="term" value="P:vacuolar acidification"/>
    <property type="evidence" value="ECO:0007669"/>
    <property type="project" value="TreeGrafter"/>
</dbReference>
<dbReference type="NCBIfam" id="NF004428">
    <property type="entry name" value="PRK05771.2-1"/>
    <property type="match status" value="1"/>
</dbReference>
<keyword evidence="11" id="KW-0378">Hydrolase</keyword>
<accession>A6UT30</accession>
<dbReference type="AlphaFoldDB" id="A6UT30"/>
<dbReference type="HOGENOM" id="CLU_025558_1_0_2"/>
<dbReference type="EMBL" id="CP000743">
    <property type="protein sequence ID" value="ABR55652.1"/>
    <property type="molecule type" value="Genomic_DNA"/>
</dbReference>
<feature type="transmembrane region" description="Helical" evidence="10">
    <location>
        <begin position="418"/>
        <end position="441"/>
    </location>
</feature>
<dbReference type="GO" id="GO:0016787">
    <property type="term" value="F:hydrolase activity"/>
    <property type="evidence" value="ECO:0007669"/>
    <property type="project" value="UniProtKB-KW"/>
</dbReference>
<comment type="similarity">
    <text evidence="2 10">Belongs to the V-ATPase 116 kDa subunit family.</text>
</comment>
<keyword evidence="3 10" id="KW-0813">Transport</keyword>
<sequence>MNKIRAVVLDEKMDSVVRGLHENGYAELCDLAPKLEGSEWSAILSHSSPASYGRDVSSLMIKVGRTLDLFDGVKEDEKKGISALLNPITPEKKKVNFASTNELIAHAEKILSDVERDVNAPSNKLNELETKKSSLEVLKKQLNYLSDFDMDLSCLGEGEYAYIISGLVSKENVSGLESGLSNITNDYVEIVKGNPFKTENGEEKVPVIVVTLKEYVDVVGAELRKAGFERFDISGVEGTPKENISKIESELSSIDSETTNILNKLNSLSKKWYDDLLVLHEVLEIEKERAEAYALCGSSDRTYVFEAWVPVKHAKNVKEVIESASEGYAVVEIDKPDEPEEKIPVLLDNPKAVKPFEMLTQMFAPPKYNEVDPTMMIVPGFLMFYGIMLTDAVYGLLLALAGLVIWKRLGKASEGAHDLGYILTLAGIFTMIAGVLTGGYLGDFALQFLNFDIYSTPLALINPLGSSFYVGETKPLIDLGMMSVNNGPIAILLFSVIVGIIHLFIGLLAGFKENIKNRFKNAFFDQGIWIFLILALVIGLAIGMPNLIIGATLLVVLLCMIKGFMNGGVLDAGLGAMDITGFLGNVLSYARLLALCLATGGLAMAVNIMANLLNDSIPVIGVLVAVVMLLVGHTFNFVMNGLGSFIHSLRLHYVEFFGQFYEGGGKRFKPFKSKRDYTTE</sequence>
<keyword evidence="4 10" id="KW-0812">Transmembrane</keyword>
<evidence type="ECO:0000256" key="1">
    <source>
        <dbReference type="ARBA" id="ARBA00004141"/>
    </source>
</evidence>
<dbReference type="GO" id="GO:0033179">
    <property type="term" value="C:proton-transporting V-type ATPase, V0 domain"/>
    <property type="evidence" value="ECO:0007669"/>
    <property type="project" value="InterPro"/>
</dbReference>
<evidence type="ECO:0000256" key="4">
    <source>
        <dbReference type="ARBA" id="ARBA00022692"/>
    </source>
</evidence>
<keyword evidence="5 10" id="KW-1133">Transmembrane helix</keyword>
<evidence type="ECO:0000256" key="6">
    <source>
        <dbReference type="ARBA" id="ARBA00023065"/>
    </source>
</evidence>
<dbReference type="Pfam" id="PF01496">
    <property type="entry name" value="V_ATPase_I"/>
    <property type="match status" value="2"/>
</dbReference>
<dbReference type="InterPro" id="IPR002490">
    <property type="entry name" value="V-ATPase_116kDa_su"/>
</dbReference>
<keyword evidence="7 10" id="KW-0472">Membrane</keyword>
<evidence type="ECO:0000256" key="2">
    <source>
        <dbReference type="ARBA" id="ARBA00009904"/>
    </source>
</evidence>